<reference evidence="1" key="1">
    <citation type="submission" date="2023-10" db="EMBL/GenBank/DDBJ databases">
        <authorList>
            <person name="Hackl T."/>
        </authorList>
    </citation>
    <scope>NUCLEOTIDE SEQUENCE</scope>
</reference>
<proteinExistence type="predicted"/>
<gene>
    <name evidence="1" type="ORF">KHLLAP_LOCUS5276</name>
</gene>
<evidence type="ECO:0000313" key="1">
    <source>
        <dbReference type="EMBL" id="CAJ2504808.1"/>
    </source>
</evidence>
<organism evidence="1 2">
    <name type="scientific">Anthostomella pinea</name>
    <dbReference type="NCBI Taxonomy" id="933095"/>
    <lineage>
        <taxon>Eukaryota</taxon>
        <taxon>Fungi</taxon>
        <taxon>Dikarya</taxon>
        <taxon>Ascomycota</taxon>
        <taxon>Pezizomycotina</taxon>
        <taxon>Sordariomycetes</taxon>
        <taxon>Xylariomycetidae</taxon>
        <taxon>Xylariales</taxon>
        <taxon>Xylariaceae</taxon>
        <taxon>Anthostomella</taxon>
    </lineage>
</organism>
<dbReference type="EMBL" id="CAUWAG010000007">
    <property type="protein sequence ID" value="CAJ2504808.1"/>
    <property type="molecule type" value="Genomic_DNA"/>
</dbReference>
<keyword evidence="2" id="KW-1185">Reference proteome</keyword>
<comment type="caution">
    <text evidence="1">The sequence shown here is derived from an EMBL/GenBank/DDBJ whole genome shotgun (WGS) entry which is preliminary data.</text>
</comment>
<evidence type="ECO:0000313" key="2">
    <source>
        <dbReference type="Proteomes" id="UP001295740"/>
    </source>
</evidence>
<dbReference type="AlphaFoldDB" id="A0AAI8VH16"/>
<sequence length="267" mass="30223">MAAPPTPMSSTAMKNGFSPRGSCISAQKRCSGSVLAELTANAIKEEETFVKGEHHKAQNDHIPASYASHSATMGVLGMYWRDLVIHYSRLNLTHDSDRLAALHGIQTLLKERRSDRYLSGLWSGSLVRDMLWWVYWTKPTTKTKRGLFPSWSWASVRSPVEYEDMVDGPGYIKVTFLEETESTLAMMGQLLHVRMRYVPHGIPMPNELTLSHPRRDRREVSMRYTLECLAPAFQGHAFLSDPDYIPEDMVDEDDGSHIVHGQELSCL</sequence>
<accession>A0AAI8VH16</accession>
<dbReference type="Proteomes" id="UP001295740">
    <property type="component" value="Unassembled WGS sequence"/>
</dbReference>
<protein>
    <submittedName>
        <fullName evidence="1">Uu.00g122020.m01.CDS01</fullName>
    </submittedName>
</protein>
<dbReference type="PANTHER" id="PTHR33112">
    <property type="entry name" value="DOMAIN PROTEIN, PUTATIVE-RELATED"/>
    <property type="match status" value="1"/>
</dbReference>
<name>A0AAI8VH16_9PEZI</name>
<dbReference type="PANTHER" id="PTHR33112:SF10">
    <property type="entry name" value="TOL"/>
    <property type="match status" value="1"/>
</dbReference>